<reference evidence="4 5" key="1">
    <citation type="journal article" date="2011" name="J. Bacteriol.">
        <title>Genome sequence of Haloplasma contractile, an unusual contractile bacterium from a deep-sea anoxic brine lake.</title>
        <authorList>
            <person name="Antunes A."/>
            <person name="Alam I."/>
            <person name="El Dorry H."/>
            <person name="Siam R."/>
            <person name="Robertson A."/>
            <person name="Bajic V.B."/>
            <person name="Stingl U."/>
        </authorList>
    </citation>
    <scope>NUCLEOTIDE SEQUENCE [LARGE SCALE GENOMIC DNA]</scope>
    <source>
        <strain evidence="4 5">SSD-17B</strain>
    </source>
</reference>
<dbReference type="PANTHER" id="PTHR43278">
    <property type="entry name" value="NAD(P)H-DEPENDENT FMN-CONTAINING OXIDOREDUCTASE YWQN-RELATED"/>
    <property type="match status" value="1"/>
</dbReference>
<dbReference type="Gene3D" id="3.40.50.360">
    <property type="match status" value="1"/>
</dbReference>
<evidence type="ECO:0000256" key="2">
    <source>
        <dbReference type="ARBA" id="ARBA00022643"/>
    </source>
</evidence>
<proteinExistence type="predicted"/>
<dbReference type="SUPFAM" id="SSF52218">
    <property type="entry name" value="Flavoproteins"/>
    <property type="match status" value="1"/>
</dbReference>
<dbReference type="RefSeq" id="WP_008827336.1">
    <property type="nucleotide sequence ID" value="NZ_AFNU02000006.1"/>
</dbReference>
<dbReference type="InParanoid" id="U2EAD6"/>
<evidence type="ECO:0000259" key="3">
    <source>
        <dbReference type="Pfam" id="PF03358"/>
    </source>
</evidence>
<keyword evidence="2" id="KW-0288">FMN</keyword>
<dbReference type="AlphaFoldDB" id="U2EAD6"/>
<dbReference type="Pfam" id="PF03358">
    <property type="entry name" value="FMN_red"/>
    <property type="match status" value="1"/>
</dbReference>
<dbReference type="Proteomes" id="UP000005707">
    <property type="component" value="Unassembled WGS sequence"/>
</dbReference>
<dbReference type="InterPro" id="IPR051796">
    <property type="entry name" value="ISF_SsuE-like"/>
</dbReference>
<sequence>MILILNGSPNKYGNTKKVMNEVIKDIDEEVIEINAYEDKIAPCIDCKFCSHKSGCSIKDRGLDLYELIEKADKLIVASPLYFATLSGELVKLLSRFQTYYAGKYVRKIVNPSFKKAVLIVTAGGNWPTMFVGVQETFKVLSYIFYFEDNKKELLIPNCDERSPIQDESVLEEMKQLRAFLID</sequence>
<reference evidence="4 5" key="2">
    <citation type="journal article" date="2013" name="PLoS ONE">
        <title>INDIGO - INtegrated Data Warehouse of MIcrobial GenOmes with Examples from the Red Sea Extremophiles.</title>
        <authorList>
            <person name="Alam I."/>
            <person name="Antunes A."/>
            <person name="Kamau A.A."/>
            <person name="Ba Alawi W."/>
            <person name="Kalkatawi M."/>
            <person name="Stingl U."/>
            <person name="Bajic V.B."/>
        </authorList>
    </citation>
    <scope>NUCLEOTIDE SEQUENCE [LARGE SCALE GENOMIC DNA]</scope>
    <source>
        <strain evidence="4 5">SSD-17B</strain>
    </source>
</reference>
<evidence type="ECO:0000313" key="4">
    <source>
        <dbReference type="EMBL" id="ERJ12058.1"/>
    </source>
</evidence>
<comment type="caution">
    <text evidence="4">The sequence shown here is derived from an EMBL/GenBank/DDBJ whole genome shotgun (WGS) entry which is preliminary data.</text>
</comment>
<organism evidence="4 5">
    <name type="scientific">Haloplasma contractile SSD-17B</name>
    <dbReference type="NCBI Taxonomy" id="1033810"/>
    <lineage>
        <taxon>Bacteria</taxon>
        <taxon>Bacillati</taxon>
        <taxon>Mycoplasmatota</taxon>
        <taxon>Mollicutes</taxon>
        <taxon>Haloplasmatales</taxon>
        <taxon>Haloplasmataceae</taxon>
        <taxon>Haloplasma</taxon>
    </lineage>
</organism>
<name>U2EAD6_9MOLU</name>
<dbReference type="InterPro" id="IPR005025">
    <property type="entry name" value="FMN_Rdtase-like_dom"/>
</dbReference>
<dbReference type="EMBL" id="AFNU02000006">
    <property type="protein sequence ID" value="ERJ12058.1"/>
    <property type="molecule type" value="Genomic_DNA"/>
</dbReference>
<dbReference type="GO" id="GO:0016491">
    <property type="term" value="F:oxidoreductase activity"/>
    <property type="evidence" value="ECO:0007669"/>
    <property type="project" value="InterPro"/>
</dbReference>
<dbReference type="PANTHER" id="PTHR43278:SF2">
    <property type="entry name" value="IRON-SULFUR FLAVOPROTEIN"/>
    <property type="match status" value="1"/>
</dbReference>
<keyword evidence="1" id="KW-0285">Flavoprotein</keyword>
<keyword evidence="5" id="KW-1185">Reference proteome</keyword>
<evidence type="ECO:0000256" key="1">
    <source>
        <dbReference type="ARBA" id="ARBA00022630"/>
    </source>
</evidence>
<evidence type="ECO:0000313" key="5">
    <source>
        <dbReference type="Proteomes" id="UP000005707"/>
    </source>
</evidence>
<dbReference type="InterPro" id="IPR029039">
    <property type="entry name" value="Flavoprotein-like_sf"/>
</dbReference>
<dbReference type="OrthoDB" id="9805976at2"/>
<dbReference type="eggNOG" id="COG0655">
    <property type="taxonomic scope" value="Bacteria"/>
</dbReference>
<gene>
    <name evidence="4" type="ORF">HLPCO_001972</name>
</gene>
<protein>
    <submittedName>
        <fullName evidence="4">Multimeric flavodoxin WrbA family protein</fullName>
    </submittedName>
</protein>
<accession>U2EAD6</accession>
<dbReference type="STRING" id="1033810.HLPCO_001972"/>
<feature type="domain" description="NADPH-dependent FMN reductase-like" evidence="3">
    <location>
        <begin position="2"/>
        <end position="142"/>
    </location>
</feature>